<feature type="transmembrane region" description="Helical" evidence="7">
    <location>
        <begin position="246"/>
        <end position="263"/>
    </location>
</feature>
<feature type="transmembrane region" description="Helical" evidence="7">
    <location>
        <begin position="214"/>
        <end position="234"/>
    </location>
</feature>
<dbReference type="GO" id="GO:0016020">
    <property type="term" value="C:membrane"/>
    <property type="evidence" value="ECO:0007669"/>
    <property type="project" value="UniProtKB-SubCell"/>
</dbReference>
<feature type="transmembrane region" description="Helical" evidence="7">
    <location>
        <begin position="326"/>
        <end position="345"/>
    </location>
</feature>
<evidence type="ECO:0000256" key="3">
    <source>
        <dbReference type="ARBA" id="ARBA00022692"/>
    </source>
</evidence>
<accession>A0A9W4NJU9</accession>
<dbReference type="Pfam" id="PF01490">
    <property type="entry name" value="Aa_trans"/>
    <property type="match status" value="1"/>
</dbReference>
<dbReference type="OrthoDB" id="1911237at2759"/>
<evidence type="ECO:0000313" key="10">
    <source>
        <dbReference type="Proteomes" id="UP001152592"/>
    </source>
</evidence>
<dbReference type="PANTHER" id="PTHR22950">
    <property type="entry name" value="AMINO ACID TRANSPORTER"/>
    <property type="match status" value="1"/>
</dbReference>
<evidence type="ECO:0000256" key="7">
    <source>
        <dbReference type="SAM" id="Phobius"/>
    </source>
</evidence>
<gene>
    <name evidence="9" type="ORF">PSALAMII_LOCUS5091</name>
</gene>
<evidence type="ECO:0000313" key="9">
    <source>
        <dbReference type="EMBL" id="CAG8375377.1"/>
    </source>
</evidence>
<organism evidence="9 10">
    <name type="scientific">Penicillium salamii</name>
    <dbReference type="NCBI Taxonomy" id="1612424"/>
    <lineage>
        <taxon>Eukaryota</taxon>
        <taxon>Fungi</taxon>
        <taxon>Dikarya</taxon>
        <taxon>Ascomycota</taxon>
        <taxon>Pezizomycotina</taxon>
        <taxon>Eurotiomycetes</taxon>
        <taxon>Eurotiomycetidae</taxon>
        <taxon>Eurotiales</taxon>
        <taxon>Aspergillaceae</taxon>
        <taxon>Penicillium</taxon>
    </lineage>
</organism>
<feature type="transmembrane region" description="Helical" evidence="7">
    <location>
        <begin position="181"/>
        <end position="202"/>
    </location>
</feature>
<proteinExistence type="inferred from homology"/>
<feature type="transmembrane region" description="Helical" evidence="7">
    <location>
        <begin position="454"/>
        <end position="476"/>
    </location>
</feature>
<dbReference type="PANTHER" id="PTHR22950:SF479">
    <property type="entry name" value="AMINO ACID TRANSPORTER (EUROFUNG)-RELATED"/>
    <property type="match status" value="1"/>
</dbReference>
<comment type="similarity">
    <text evidence="2">Belongs to the amino acid/polyamine transporter 2 family.</text>
</comment>
<feature type="domain" description="Amino acid transporter transmembrane" evidence="8">
    <location>
        <begin position="76"/>
        <end position="410"/>
    </location>
</feature>
<evidence type="ECO:0000256" key="5">
    <source>
        <dbReference type="ARBA" id="ARBA00023136"/>
    </source>
</evidence>
<name>A0A9W4NJU9_9EURO</name>
<feature type="transmembrane region" description="Helical" evidence="7">
    <location>
        <begin position="392"/>
        <end position="412"/>
    </location>
</feature>
<dbReference type="EMBL" id="CAJVPD010000231">
    <property type="protein sequence ID" value="CAG8375377.1"/>
    <property type="molecule type" value="Genomic_DNA"/>
</dbReference>
<feature type="region of interest" description="Disordered" evidence="6">
    <location>
        <begin position="1"/>
        <end position="20"/>
    </location>
</feature>
<feature type="transmembrane region" description="Helical" evidence="7">
    <location>
        <begin position="424"/>
        <end position="442"/>
    </location>
</feature>
<comment type="subcellular location">
    <subcellularLocation>
        <location evidence="1">Membrane</location>
        <topology evidence="1">Multi-pass membrane protein</topology>
    </subcellularLocation>
</comment>
<keyword evidence="4 7" id="KW-1133">Transmembrane helix</keyword>
<feature type="transmembrane region" description="Helical" evidence="7">
    <location>
        <begin position="152"/>
        <end position="175"/>
    </location>
</feature>
<keyword evidence="5 7" id="KW-0472">Membrane</keyword>
<feature type="transmembrane region" description="Helical" evidence="7">
    <location>
        <begin position="366"/>
        <end position="386"/>
    </location>
</feature>
<comment type="caution">
    <text evidence="9">The sequence shown here is derived from an EMBL/GenBank/DDBJ whole genome shotgun (WGS) entry which is preliminary data.</text>
</comment>
<dbReference type="InterPro" id="IPR013057">
    <property type="entry name" value="AA_transpt_TM"/>
</dbReference>
<reference evidence="9" key="1">
    <citation type="submission" date="2021-07" db="EMBL/GenBank/DDBJ databases">
        <authorList>
            <person name="Branca A.L. A."/>
        </authorList>
    </citation>
    <scope>NUCLEOTIDE SEQUENCE</scope>
</reference>
<feature type="transmembrane region" description="Helical" evidence="7">
    <location>
        <begin position="107"/>
        <end position="125"/>
    </location>
</feature>
<evidence type="ECO:0000256" key="6">
    <source>
        <dbReference type="SAM" id="MobiDB-lite"/>
    </source>
</evidence>
<dbReference type="Proteomes" id="UP001152592">
    <property type="component" value="Unassembled WGS sequence"/>
</dbReference>
<evidence type="ECO:0000256" key="1">
    <source>
        <dbReference type="ARBA" id="ARBA00004141"/>
    </source>
</evidence>
<evidence type="ECO:0000256" key="2">
    <source>
        <dbReference type="ARBA" id="ARBA00008066"/>
    </source>
</evidence>
<keyword evidence="3 7" id="KW-0812">Transmembrane</keyword>
<evidence type="ECO:0000259" key="8">
    <source>
        <dbReference type="Pfam" id="PF01490"/>
    </source>
</evidence>
<evidence type="ECO:0000256" key="4">
    <source>
        <dbReference type="ARBA" id="ARBA00022989"/>
    </source>
</evidence>
<protein>
    <recommendedName>
        <fullName evidence="8">Amino acid transporter transmembrane domain-containing protein</fullName>
    </recommendedName>
</protein>
<dbReference type="FunFam" id="1.20.1740.10:FF:000039">
    <property type="entry name" value="Neutral amino acid transporter (Eurofung)"/>
    <property type="match status" value="1"/>
</dbReference>
<dbReference type="AlphaFoldDB" id="A0A9W4NJU9"/>
<feature type="transmembrane region" description="Helical" evidence="7">
    <location>
        <begin position="284"/>
        <end position="306"/>
    </location>
</feature>
<dbReference type="GO" id="GO:0015179">
    <property type="term" value="F:L-amino acid transmembrane transporter activity"/>
    <property type="evidence" value="ECO:0007669"/>
    <property type="project" value="TreeGrafter"/>
</dbReference>
<sequence>MRPEIVDLPPSNPEVEPAAQNTESLYGELEKQEHTEQRQDAFGDEENAEIKYKVLKWWYVQISSQFLFSLLIHWPRQGGLLMVAETISLGILSLPAAIAGLGLVPGLIILIGLGLLATYTGYVIGQYKMRHPHISSMADAGEVLMGRFGRELFGIGQLLFLIFLMASHILTFTVALNSITGHGTCSIVFGVVGLILSLLLSLPRTLEKMSWLSLVSFISIFIAVMITMIALGIQNNGAPVRAVVEANLVTGFMSACNIAFSYVSHNTFFTFMAELKDARDFPKALALLQTIDMTLYIVAAVVIYRYTGADVASPALGSAGPLISRIAYGIALPTIVIAGVINGHVAAKSLYIRIFAGTDRMHKRDWIATGSWVGIALVLWVIAWVIAESIPVFNNLLSLIVSTSCAFIILNYGTDSRSLNPQTALFGSWFTFGFTGMFWLQMNKGLWFSSPKKIMLTMLNTFAICVGIALCVLGLYASGSAIHDNPGSSSFSCTADSA</sequence>